<dbReference type="PANTHER" id="PTHR12626:SF0">
    <property type="entry name" value="PROGRAMMED CELL DEATH PROTEIN 4"/>
    <property type="match status" value="1"/>
</dbReference>
<reference evidence="2 3" key="1">
    <citation type="journal article" date="2018" name="Nat. Genet.">
        <title>The Rosa genome provides new insights in the design of modern roses.</title>
        <authorList>
            <person name="Bendahmane M."/>
        </authorList>
    </citation>
    <scope>NUCLEOTIDE SEQUENCE [LARGE SCALE GENOMIC DNA]</scope>
    <source>
        <strain evidence="3">cv. Old Blush</strain>
    </source>
</reference>
<proteinExistence type="predicted"/>
<dbReference type="STRING" id="74649.A0A2P6P5B2"/>
<dbReference type="Gene3D" id="1.25.40.180">
    <property type="match status" value="1"/>
</dbReference>
<keyword evidence="1" id="KW-0539">Nucleus</keyword>
<dbReference type="GO" id="GO:0045892">
    <property type="term" value="P:negative regulation of DNA-templated transcription"/>
    <property type="evidence" value="ECO:0007669"/>
    <property type="project" value="InterPro"/>
</dbReference>
<organism evidence="2 3">
    <name type="scientific">Rosa chinensis</name>
    <name type="common">China rose</name>
    <dbReference type="NCBI Taxonomy" id="74649"/>
    <lineage>
        <taxon>Eukaryota</taxon>
        <taxon>Viridiplantae</taxon>
        <taxon>Streptophyta</taxon>
        <taxon>Embryophyta</taxon>
        <taxon>Tracheophyta</taxon>
        <taxon>Spermatophyta</taxon>
        <taxon>Magnoliopsida</taxon>
        <taxon>eudicotyledons</taxon>
        <taxon>Gunneridae</taxon>
        <taxon>Pentapetalae</taxon>
        <taxon>rosids</taxon>
        <taxon>fabids</taxon>
        <taxon>Rosales</taxon>
        <taxon>Rosaceae</taxon>
        <taxon>Rosoideae</taxon>
        <taxon>Rosoideae incertae sedis</taxon>
        <taxon>Rosa</taxon>
    </lineage>
</organism>
<dbReference type="AlphaFoldDB" id="A0A2P6P5B2"/>
<accession>A0A2P6P5B2</accession>
<dbReference type="Gramene" id="PRQ17123">
    <property type="protein sequence ID" value="PRQ17123"/>
    <property type="gene ID" value="RchiOBHm_Chr7g0191601"/>
</dbReference>
<name>A0A2P6P5B2_ROSCH</name>
<dbReference type="InterPro" id="IPR039778">
    <property type="entry name" value="PDCD4"/>
</dbReference>
<dbReference type="PANTHER" id="PTHR12626">
    <property type="entry name" value="PROGRAMMED CELL DEATH 4"/>
    <property type="match status" value="1"/>
</dbReference>
<evidence type="ECO:0000313" key="2">
    <source>
        <dbReference type="EMBL" id="PRQ17123.1"/>
    </source>
</evidence>
<dbReference type="SUPFAM" id="SSF48371">
    <property type="entry name" value="ARM repeat"/>
    <property type="match status" value="1"/>
</dbReference>
<evidence type="ECO:0000256" key="1">
    <source>
        <dbReference type="ARBA" id="ARBA00023242"/>
    </source>
</evidence>
<dbReference type="Proteomes" id="UP000238479">
    <property type="component" value="Chromosome 7"/>
</dbReference>
<evidence type="ECO:0000313" key="3">
    <source>
        <dbReference type="Proteomes" id="UP000238479"/>
    </source>
</evidence>
<sequence>MTLTITVERYPVVSIGEIPPGAHGGEVQLEAVKVSDVDEKLRQYQNEIVSIIHKYLLSDGILKLIQSLEDLAVPEYNPIFLKKLITLAVE</sequence>
<protein>
    <submittedName>
        <fullName evidence="2">Uncharacterized protein</fullName>
    </submittedName>
</protein>
<gene>
    <name evidence="2" type="ORF">RchiOBHm_Chr7g0191601</name>
</gene>
<comment type="caution">
    <text evidence="2">The sequence shown here is derived from an EMBL/GenBank/DDBJ whole genome shotgun (WGS) entry which is preliminary data.</text>
</comment>
<dbReference type="InterPro" id="IPR016024">
    <property type="entry name" value="ARM-type_fold"/>
</dbReference>
<keyword evidence="3" id="KW-1185">Reference proteome</keyword>
<dbReference type="EMBL" id="PDCK01000045">
    <property type="protein sequence ID" value="PRQ17123.1"/>
    <property type="molecule type" value="Genomic_DNA"/>
</dbReference>